<evidence type="ECO:0008006" key="8">
    <source>
        <dbReference type="Google" id="ProtNLM"/>
    </source>
</evidence>
<dbReference type="AlphaFoldDB" id="A0A0B6ZI00"/>
<proteinExistence type="predicted"/>
<feature type="transmembrane region" description="Helical" evidence="6">
    <location>
        <begin position="204"/>
        <end position="224"/>
    </location>
</feature>
<dbReference type="InterPro" id="IPR050598">
    <property type="entry name" value="AminoAcid_Transporter"/>
</dbReference>
<dbReference type="GO" id="GO:0016020">
    <property type="term" value="C:membrane"/>
    <property type="evidence" value="ECO:0007669"/>
    <property type="project" value="UniProtKB-SubCell"/>
</dbReference>
<comment type="subcellular location">
    <subcellularLocation>
        <location evidence="1">Membrane</location>
        <topology evidence="1">Multi-pass membrane protein</topology>
    </subcellularLocation>
</comment>
<evidence type="ECO:0000256" key="2">
    <source>
        <dbReference type="ARBA" id="ARBA00022692"/>
    </source>
</evidence>
<feature type="transmembrane region" description="Helical" evidence="6">
    <location>
        <begin position="132"/>
        <end position="155"/>
    </location>
</feature>
<feature type="transmembrane region" description="Helical" evidence="6">
    <location>
        <begin position="89"/>
        <end position="112"/>
    </location>
</feature>
<gene>
    <name evidence="7" type="primary">ORF64614</name>
</gene>
<sequence>MENRLSERGKHSDSREDVARDNVENSHFPGNNVDDSFKSSSERHAVKKVELKRSITFLGVVSILIGNIGGTGIFIAPTTILAFSGSPGMAMIMWTLGGLVQVCLAFCVVELVQLYNKAGGPYYFINRTFGDLASFVFMWGYLIFLAAPSWALGAYTASLYSLSLFFRDCPPPEGLVKIVAAWIMITLIAMNCTYMKVITSIQKFLTSCKVIALILIITLGFINIPTETGQEHISHFMDGTTTDIGKLSLALFASYFGFGGWPI</sequence>
<feature type="transmembrane region" description="Helical" evidence="6">
    <location>
        <begin position="57"/>
        <end position="83"/>
    </location>
</feature>
<dbReference type="PANTHER" id="PTHR11785">
    <property type="entry name" value="AMINO ACID TRANSPORTER"/>
    <property type="match status" value="1"/>
</dbReference>
<feature type="transmembrane region" description="Helical" evidence="6">
    <location>
        <begin position="175"/>
        <end position="192"/>
    </location>
</feature>
<dbReference type="GO" id="GO:0015179">
    <property type="term" value="F:L-amino acid transmembrane transporter activity"/>
    <property type="evidence" value="ECO:0007669"/>
    <property type="project" value="TreeGrafter"/>
</dbReference>
<evidence type="ECO:0000256" key="1">
    <source>
        <dbReference type="ARBA" id="ARBA00004141"/>
    </source>
</evidence>
<dbReference type="PANTHER" id="PTHR11785:SF512">
    <property type="entry name" value="SOBREMESA, ISOFORM B"/>
    <property type="match status" value="1"/>
</dbReference>
<protein>
    <recommendedName>
        <fullName evidence="8">Amino acid permease/ SLC12A domain-containing protein</fullName>
    </recommendedName>
</protein>
<dbReference type="InterPro" id="IPR002293">
    <property type="entry name" value="AA/rel_permease1"/>
</dbReference>
<feature type="compositionally biased region" description="Basic and acidic residues" evidence="5">
    <location>
        <begin position="1"/>
        <end position="24"/>
    </location>
</feature>
<feature type="region of interest" description="Disordered" evidence="5">
    <location>
        <begin position="1"/>
        <end position="39"/>
    </location>
</feature>
<dbReference type="Pfam" id="PF13520">
    <property type="entry name" value="AA_permease_2"/>
    <property type="match status" value="1"/>
</dbReference>
<evidence type="ECO:0000313" key="7">
    <source>
        <dbReference type="EMBL" id="CEK67977.1"/>
    </source>
</evidence>
<reference evidence="7" key="1">
    <citation type="submission" date="2014-12" db="EMBL/GenBank/DDBJ databases">
        <title>Insight into the proteome of Arion vulgaris.</title>
        <authorList>
            <person name="Aradska J."/>
            <person name="Bulat T."/>
            <person name="Smidak R."/>
            <person name="Sarate P."/>
            <person name="Gangsoo J."/>
            <person name="Sialana F."/>
            <person name="Bilban M."/>
            <person name="Lubec G."/>
        </authorList>
    </citation>
    <scope>NUCLEOTIDE SEQUENCE</scope>
    <source>
        <tissue evidence="7">Skin</tissue>
    </source>
</reference>
<evidence type="ECO:0000256" key="6">
    <source>
        <dbReference type="SAM" id="Phobius"/>
    </source>
</evidence>
<keyword evidence="2 6" id="KW-0812">Transmembrane</keyword>
<evidence type="ECO:0000256" key="5">
    <source>
        <dbReference type="SAM" id="MobiDB-lite"/>
    </source>
</evidence>
<feature type="non-terminal residue" evidence="7">
    <location>
        <position position="263"/>
    </location>
</feature>
<name>A0A0B6ZI00_9EUPU</name>
<organism evidence="7">
    <name type="scientific">Arion vulgaris</name>
    <dbReference type="NCBI Taxonomy" id="1028688"/>
    <lineage>
        <taxon>Eukaryota</taxon>
        <taxon>Metazoa</taxon>
        <taxon>Spiralia</taxon>
        <taxon>Lophotrochozoa</taxon>
        <taxon>Mollusca</taxon>
        <taxon>Gastropoda</taxon>
        <taxon>Heterobranchia</taxon>
        <taxon>Euthyneura</taxon>
        <taxon>Panpulmonata</taxon>
        <taxon>Eupulmonata</taxon>
        <taxon>Stylommatophora</taxon>
        <taxon>Helicina</taxon>
        <taxon>Arionoidea</taxon>
        <taxon>Arionidae</taxon>
        <taxon>Arion</taxon>
    </lineage>
</organism>
<keyword evidence="4 6" id="KW-0472">Membrane</keyword>
<accession>A0A0B6ZI00</accession>
<dbReference type="EMBL" id="HACG01021112">
    <property type="protein sequence ID" value="CEK67977.1"/>
    <property type="molecule type" value="Transcribed_RNA"/>
</dbReference>
<evidence type="ECO:0000256" key="4">
    <source>
        <dbReference type="ARBA" id="ARBA00023136"/>
    </source>
</evidence>
<dbReference type="Gene3D" id="1.20.1740.10">
    <property type="entry name" value="Amino acid/polyamine transporter I"/>
    <property type="match status" value="1"/>
</dbReference>
<keyword evidence="3 6" id="KW-1133">Transmembrane helix</keyword>
<evidence type="ECO:0000256" key="3">
    <source>
        <dbReference type="ARBA" id="ARBA00022989"/>
    </source>
</evidence>